<gene>
    <name evidence="1" type="ORF">STVIR_6065</name>
</gene>
<accession>L8P949</accession>
<evidence type="ECO:0008006" key="3">
    <source>
        <dbReference type="Google" id="ProtNLM"/>
    </source>
</evidence>
<dbReference type="EMBL" id="AMLP01000189">
    <property type="protein sequence ID" value="ELS52975.1"/>
    <property type="molecule type" value="Genomic_DNA"/>
</dbReference>
<evidence type="ECO:0000313" key="2">
    <source>
        <dbReference type="Proteomes" id="UP000011205"/>
    </source>
</evidence>
<dbReference type="Gene3D" id="3.90.176.10">
    <property type="entry name" value="Toxin ADP-ribosyltransferase, Chain A, domain 1"/>
    <property type="match status" value="1"/>
</dbReference>
<dbReference type="PATRIC" id="fig|1160705.3.peg.5994"/>
<proteinExistence type="predicted"/>
<dbReference type="AlphaFoldDB" id="L8P949"/>
<dbReference type="SUPFAM" id="SSF56399">
    <property type="entry name" value="ADP-ribosylation"/>
    <property type="match status" value="1"/>
</dbReference>
<name>L8P949_STRVR</name>
<organism evidence="1 2">
    <name type="scientific">Streptomyces viridochromogenes Tue57</name>
    <dbReference type="NCBI Taxonomy" id="1160705"/>
    <lineage>
        <taxon>Bacteria</taxon>
        <taxon>Bacillati</taxon>
        <taxon>Actinomycetota</taxon>
        <taxon>Actinomycetes</taxon>
        <taxon>Kitasatosporales</taxon>
        <taxon>Streptomycetaceae</taxon>
        <taxon>Streptomyces</taxon>
    </lineage>
</organism>
<sequence>MRRHRRHRGDQPGPVEGRPVPAVPRLLFGAVSGLPVRTEPLWRGVPLDLRAQYPVGRTVTWRGVSSCTSELGVARAVLGGRGKRTLFEVRPARAVGIRDFSAFTGEEEFILLPGTQSEVVEVKAERGGLCTVRLTESEERPLVS</sequence>
<reference evidence="1 2" key="1">
    <citation type="journal article" date="2013" name="Genome Announc.">
        <title>Draft Genome Sequence of Streptomyces viridochromogenes Strain Tu57, Producer of Avilamycin.</title>
        <authorList>
            <person name="Gruning B.A."/>
            <person name="Erxleben A."/>
            <person name="Hahnlein A."/>
            <person name="Gunther S."/>
        </authorList>
    </citation>
    <scope>NUCLEOTIDE SEQUENCE [LARGE SCALE GENOMIC DNA]</scope>
    <source>
        <strain evidence="1 2">Tue57</strain>
    </source>
</reference>
<protein>
    <recommendedName>
        <fullName evidence="3">NAD(+)--protein-arginine ADP-ribosyltransferase</fullName>
    </recommendedName>
</protein>
<evidence type="ECO:0000313" key="1">
    <source>
        <dbReference type="EMBL" id="ELS52975.1"/>
    </source>
</evidence>
<dbReference type="Proteomes" id="UP000011205">
    <property type="component" value="Unassembled WGS sequence"/>
</dbReference>
<comment type="caution">
    <text evidence="1">The sequence shown here is derived from an EMBL/GenBank/DDBJ whole genome shotgun (WGS) entry which is preliminary data.</text>
</comment>